<keyword evidence="2" id="KW-1185">Reference proteome</keyword>
<proteinExistence type="predicted"/>
<reference evidence="1 2" key="1">
    <citation type="submission" date="2023-06" db="EMBL/GenBank/DDBJ databases">
        <authorList>
            <person name="Feng G."/>
            <person name="Li J."/>
            <person name="Zhu H."/>
        </authorList>
    </citation>
    <scope>NUCLEOTIDE SEQUENCE [LARGE SCALE GENOMIC DNA]</scope>
    <source>
        <strain evidence="1 2">RHCKG23</strain>
    </source>
</reference>
<dbReference type="RefSeq" id="WP_289458687.1">
    <property type="nucleotide sequence ID" value="NZ_JAUCML010000004.1"/>
</dbReference>
<gene>
    <name evidence="1" type="ORF">QUG92_08315</name>
</gene>
<sequence length="86" mass="9016">MPEPLEQDALARALALGVLRDAAIGDRLVVRARHGDGARDALGTLASRSATTVTIDTRRGPDEVPLADVVAAKPVPPPPAPRRPRP</sequence>
<evidence type="ECO:0008006" key="3">
    <source>
        <dbReference type="Google" id="ProtNLM"/>
    </source>
</evidence>
<accession>A0ABT7T825</accession>
<evidence type="ECO:0000313" key="2">
    <source>
        <dbReference type="Proteomes" id="UP001237823"/>
    </source>
</evidence>
<dbReference type="EMBL" id="JAUCML010000004">
    <property type="protein sequence ID" value="MDM7885107.1"/>
    <property type="molecule type" value="Genomic_DNA"/>
</dbReference>
<dbReference type="Proteomes" id="UP001237823">
    <property type="component" value="Unassembled WGS sequence"/>
</dbReference>
<organism evidence="1 2">
    <name type="scientific">Curtobacterium citri</name>
    <dbReference type="NCBI Taxonomy" id="3055139"/>
    <lineage>
        <taxon>Bacteria</taxon>
        <taxon>Bacillati</taxon>
        <taxon>Actinomycetota</taxon>
        <taxon>Actinomycetes</taxon>
        <taxon>Micrococcales</taxon>
        <taxon>Microbacteriaceae</taxon>
        <taxon>Curtobacterium</taxon>
    </lineage>
</organism>
<evidence type="ECO:0000313" key="1">
    <source>
        <dbReference type="EMBL" id="MDM7885107.1"/>
    </source>
</evidence>
<protein>
    <recommendedName>
        <fullName evidence="3">Ferrous iron transport protein A</fullName>
    </recommendedName>
</protein>
<name>A0ABT7T825_9MICO</name>
<comment type="caution">
    <text evidence="1">The sequence shown here is derived from an EMBL/GenBank/DDBJ whole genome shotgun (WGS) entry which is preliminary data.</text>
</comment>